<dbReference type="EMBL" id="JAUQSY010000005">
    <property type="protein sequence ID" value="MDO7874731.1"/>
    <property type="molecule type" value="Genomic_DNA"/>
</dbReference>
<evidence type="ECO:0000313" key="5">
    <source>
        <dbReference type="Proteomes" id="UP001176429"/>
    </source>
</evidence>
<dbReference type="InterPro" id="IPR018891">
    <property type="entry name" value="AIPR_C"/>
</dbReference>
<dbReference type="InterPro" id="IPR055101">
    <property type="entry name" value="AIPR_N"/>
</dbReference>
<evidence type="ECO:0000313" key="4">
    <source>
        <dbReference type="EMBL" id="MDO7874731.1"/>
    </source>
</evidence>
<feature type="compositionally biased region" description="Basic and acidic residues" evidence="1">
    <location>
        <begin position="614"/>
        <end position="627"/>
    </location>
</feature>
<reference evidence="4" key="1">
    <citation type="submission" date="2023-07" db="EMBL/GenBank/DDBJ databases">
        <authorList>
            <person name="Kim M.K."/>
        </authorList>
    </citation>
    <scope>NUCLEOTIDE SEQUENCE</scope>
    <source>
        <strain evidence="4">ASUV-10-1</strain>
    </source>
</reference>
<dbReference type="Proteomes" id="UP001176429">
    <property type="component" value="Unassembled WGS sequence"/>
</dbReference>
<evidence type="ECO:0000259" key="3">
    <source>
        <dbReference type="Pfam" id="PF22879"/>
    </source>
</evidence>
<keyword evidence="5" id="KW-1185">Reference proteome</keyword>
<accession>A0ABT9B8Y4</accession>
<gene>
    <name evidence="4" type="ORF">Q5H93_08300</name>
</gene>
<organism evidence="4 5">
    <name type="scientific">Hymenobacter aranciens</name>
    <dbReference type="NCBI Taxonomy" id="3063996"/>
    <lineage>
        <taxon>Bacteria</taxon>
        <taxon>Pseudomonadati</taxon>
        <taxon>Bacteroidota</taxon>
        <taxon>Cytophagia</taxon>
        <taxon>Cytophagales</taxon>
        <taxon>Hymenobacteraceae</taxon>
        <taxon>Hymenobacter</taxon>
    </lineage>
</organism>
<feature type="region of interest" description="Disordered" evidence="1">
    <location>
        <begin position="605"/>
        <end position="627"/>
    </location>
</feature>
<evidence type="ECO:0000256" key="1">
    <source>
        <dbReference type="SAM" id="MobiDB-lite"/>
    </source>
</evidence>
<dbReference type="Pfam" id="PF10592">
    <property type="entry name" value="AIPR"/>
    <property type="match status" value="1"/>
</dbReference>
<proteinExistence type="predicted"/>
<feature type="domain" description="Abortive infection phage resistance protein N-terminal" evidence="3">
    <location>
        <begin position="36"/>
        <end position="187"/>
    </location>
</feature>
<comment type="caution">
    <text evidence="4">The sequence shown here is derived from an EMBL/GenBank/DDBJ whole genome shotgun (WGS) entry which is preliminary data.</text>
</comment>
<feature type="domain" description="Abortive phage infection protein C-terminal" evidence="2">
    <location>
        <begin position="246"/>
        <end position="559"/>
    </location>
</feature>
<sequence length="781" mass="89237">MSDADEQLRFLTDLNQEIRALTEAEEGGALLEEKATEYLIGMLTDAGETEDARVCTSIKANKANQIQHKINGYALSEDFETVDLFITFFQEGEEIRSFAKSEVTTAANQSERFLKDVFNGYQDRLDESAPVYDLAQVLFENAAKVVRARIFILTNARLSSDTAIPDRRLRDTLHVQYHVWDLERLFRLWTSRNRREPIVIDFERGYGKPLACLPMPVSNDDYQTCLAILPGTMLAEIYERYGARLLEQNVRSFLDFTGGVNKGIRNTIRTAPHRFLAYNNGIAATAEEVDMRELPGGGWAIYTVRDLQIVNGGQTTAAIFRTQRQDKADIAGVFVQMKLTVLRRPEEMDEIIPLISQYANSQNGIQAADLSANNAFNRQLEKISRTCWAPAAKDSSLQTRWFFERARGQYKVAYNRELSNSRRTAFEKQNPRKQLFSKEMVAKYEHMWSGYPHLVAKGAQKNYAEFLKEKLKKDFLPNNVFFEDLIAKAILFRAADLEYGRGATKIGDFKFLTVPYTLAWLNHLTGGRIDLLRIWKQQEVSDNLRSAIRSLLYVVDRFLLDNAGGKLVSERAKQEDYWKLLVSKGLPSNTLQKILADLSDDFADPQQQKKRYSRSNDELAAEERRQEEESLRGLGARAWEIIEQWGRQTDLLTPHKRGKCTDIAVGINKNRPLTDSELENGRTIIDLMLERNPQLLDELYAEQPAPAVSAAASRRIITLDDAEHLLAWEKKNKKLRAADADFLVKVRKGELRFSEAVKGKVFYLQNSVLRHGYKVPQEQSV</sequence>
<evidence type="ECO:0000259" key="2">
    <source>
        <dbReference type="Pfam" id="PF10592"/>
    </source>
</evidence>
<protein>
    <submittedName>
        <fullName evidence="4">AIPR family protein</fullName>
    </submittedName>
</protein>
<dbReference type="RefSeq" id="WP_305006049.1">
    <property type="nucleotide sequence ID" value="NZ_JAUQSY010000005.1"/>
</dbReference>
<name>A0ABT9B8Y4_9BACT</name>
<dbReference type="Pfam" id="PF22879">
    <property type="entry name" value="AIPR_N"/>
    <property type="match status" value="1"/>
</dbReference>